<feature type="compositionally biased region" description="Basic residues" evidence="1">
    <location>
        <begin position="247"/>
        <end position="258"/>
    </location>
</feature>
<evidence type="ECO:0000313" key="3">
    <source>
        <dbReference type="Proteomes" id="UP001287286"/>
    </source>
</evidence>
<comment type="caution">
    <text evidence="2">The sequence shown here is derived from an EMBL/GenBank/DDBJ whole genome shotgun (WGS) entry which is preliminary data.</text>
</comment>
<feature type="region of interest" description="Disordered" evidence="1">
    <location>
        <begin position="139"/>
        <end position="173"/>
    </location>
</feature>
<feature type="region of interest" description="Disordered" evidence="1">
    <location>
        <begin position="432"/>
        <end position="494"/>
    </location>
</feature>
<protein>
    <submittedName>
        <fullName evidence="2">Uncharacterized protein</fullName>
    </submittedName>
</protein>
<feature type="compositionally biased region" description="Pro residues" evidence="1">
    <location>
        <begin position="485"/>
        <end position="494"/>
    </location>
</feature>
<feature type="region of interest" description="Disordered" evidence="1">
    <location>
        <begin position="190"/>
        <end position="313"/>
    </location>
</feature>
<keyword evidence="3" id="KW-1185">Reference proteome</keyword>
<evidence type="ECO:0000256" key="1">
    <source>
        <dbReference type="SAM" id="MobiDB-lite"/>
    </source>
</evidence>
<reference evidence="2 3" key="1">
    <citation type="journal article" date="2024" name="Microbiol. Resour. Announc.">
        <title>Genome annotations for the ascomycete fungi Trichoderma harzianum, Trichoderma aggressivum, and Purpureocillium lilacinum.</title>
        <authorList>
            <person name="Beijen E.P.W."/>
            <person name="Ohm R.A."/>
        </authorList>
    </citation>
    <scope>NUCLEOTIDE SEQUENCE [LARGE SCALE GENOMIC DNA]</scope>
    <source>
        <strain evidence="2 3">CBS 150709</strain>
    </source>
</reference>
<feature type="compositionally biased region" description="Polar residues" evidence="1">
    <location>
        <begin position="217"/>
        <end position="234"/>
    </location>
</feature>
<feature type="region of interest" description="Disordered" evidence="1">
    <location>
        <begin position="377"/>
        <end position="403"/>
    </location>
</feature>
<name>A0ABR0BU03_PURLI</name>
<organism evidence="2 3">
    <name type="scientific">Purpureocillium lilacinum</name>
    <name type="common">Paecilomyces lilacinus</name>
    <dbReference type="NCBI Taxonomy" id="33203"/>
    <lineage>
        <taxon>Eukaryota</taxon>
        <taxon>Fungi</taxon>
        <taxon>Dikarya</taxon>
        <taxon>Ascomycota</taxon>
        <taxon>Pezizomycotina</taxon>
        <taxon>Sordariomycetes</taxon>
        <taxon>Hypocreomycetidae</taxon>
        <taxon>Hypocreales</taxon>
        <taxon>Ophiocordycipitaceae</taxon>
        <taxon>Purpureocillium</taxon>
    </lineage>
</organism>
<feature type="region of interest" description="Disordered" evidence="1">
    <location>
        <begin position="1"/>
        <end position="48"/>
    </location>
</feature>
<sequence>MSRRTRRTFVPGVEGRGGGVPEKKGPRVPVPRGNDEQGPGNAKPRFPSSTSHTCCPLLLLLLLGRSCAAGSGGSRGAARSRLVLDWGRAHAGSPVARRPWSAGGDRAQPRVPVPESLEATRRQRLARLTGRCPLSAVRCPLSTRPPSRRRAPTSAAPVSSPIHPSTSNPIHPFFLPRTAAREADACFVPTSSQRPCASSSSHRRQRHVSELAAGRQPSLSPRPSFRVNTKNAPGSSPRADATDPTRRPHALGARRHRPPLNTTAGGPLHRALPSSVARTHGALPKPRRSAAQPAPAPATPAVQGSLSRDPIPSVPTRLGHQSLSFALSLCALSRLTSPHLTSRTRLEPVLDRALHGELQPIPGGICLAINLPPPCSTPSGAAAAAASSSSGSRRRGRTTTTTSAITTYNHPLLGHNHRPLRLYVSLRLPRARARPPSSRPLPPPARENRSAFAVTQPVWPEPRSSNSHPPFPRLSTRTHARPTRLPMPPMSPVP</sequence>
<dbReference type="EMBL" id="JAWRVI010000034">
    <property type="protein sequence ID" value="KAK4087158.1"/>
    <property type="molecule type" value="Genomic_DNA"/>
</dbReference>
<evidence type="ECO:0000313" key="2">
    <source>
        <dbReference type="EMBL" id="KAK4087158.1"/>
    </source>
</evidence>
<feature type="compositionally biased region" description="Low complexity" evidence="1">
    <location>
        <begin position="379"/>
        <end position="391"/>
    </location>
</feature>
<proteinExistence type="predicted"/>
<accession>A0ABR0BU03</accession>
<feature type="compositionally biased region" description="Low complexity" evidence="1">
    <location>
        <begin position="152"/>
        <end position="161"/>
    </location>
</feature>
<dbReference type="Proteomes" id="UP001287286">
    <property type="component" value="Unassembled WGS sequence"/>
</dbReference>
<gene>
    <name evidence="2" type="ORF">Purlil1_8456</name>
</gene>